<evidence type="ECO:0000259" key="10">
    <source>
        <dbReference type="Pfam" id="PF04290"/>
    </source>
</evidence>
<evidence type="ECO:0000313" key="12">
    <source>
        <dbReference type="Proteomes" id="UP000193207"/>
    </source>
</evidence>
<dbReference type="Pfam" id="PF04290">
    <property type="entry name" value="DctQ"/>
    <property type="match status" value="1"/>
</dbReference>
<proteinExistence type="inferred from homology"/>
<feature type="transmembrane region" description="Helical" evidence="9">
    <location>
        <begin position="149"/>
        <end position="173"/>
    </location>
</feature>
<dbReference type="PANTHER" id="PTHR35011:SF2">
    <property type="entry name" value="2,3-DIKETO-L-GULONATE TRAP TRANSPORTER SMALL PERMEASE PROTEIN YIAM"/>
    <property type="match status" value="1"/>
</dbReference>
<evidence type="ECO:0000256" key="6">
    <source>
        <dbReference type="ARBA" id="ARBA00022989"/>
    </source>
</evidence>
<keyword evidence="6 9" id="KW-1133">Transmembrane helix</keyword>
<dbReference type="GO" id="GO:0022857">
    <property type="term" value="F:transmembrane transporter activity"/>
    <property type="evidence" value="ECO:0007669"/>
    <property type="project" value="UniProtKB-UniRule"/>
</dbReference>
<feature type="domain" description="Tripartite ATP-independent periplasmic transporters DctQ component" evidence="10">
    <location>
        <begin position="45"/>
        <end position="176"/>
    </location>
</feature>
<gene>
    <name evidence="11" type="ORF">ROH8110_03381</name>
</gene>
<evidence type="ECO:0000256" key="1">
    <source>
        <dbReference type="ARBA" id="ARBA00004429"/>
    </source>
</evidence>
<evidence type="ECO:0000313" key="11">
    <source>
        <dbReference type="EMBL" id="SLN60355.1"/>
    </source>
</evidence>
<comment type="function">
    <text evidence="9">Part of the tripartite ATP-independent periplasmic (TRAP) transport system.</text>
</comment>
<keyword evidence="7 9" id="KW-0472">Membrane</keyword>
<evidence type="ECO:0000256" key="8">
    <source>
        <dbReference type="ARBA" id="ARBA00038436"/>
    </source>
</evidence>
<dbReference type="EMBL" id="FWFU01000004">
    <property type="protein sequence ID" value="SLN60355.1"/>
    <property type="molecule type" value="Genomic_DNA"/>
</dbReference>
<keyword evidence="2 9" id="KW-0813">Transport</keyword>
<comment type="similarity">
    <text evidence="8 9">Belongs to the TRAP transporter small permease family.</text>
</comment>
<keyword evidence="4 9" id="KW-0997">Cell inner membrane</keyword>
<evidence type="ECO:0000256" key="2">
    <source>
        <dbReference type="ARBA" id="ARBA00022448"/>
    </source>
</evidence>
<keyword evidence="3" id="KW-1003">Cell membrane</keyword>
<evidence type="ECO:0000256" key="3">
    <source>
        <dbReference type="ARBA" id="ARBA00022475"/>
    </source>
</evidence>
<organism evidence="11 12">
    <name type="scientific">Roseovarius halotolerans</name>
    <dbReference type="NCBI Taxonomy" id="505353"/>
    <lineage>
        <taxon>Bacteria</taxon>
        <taxon>Pseudomonadati</taxon>
        <taxon>Pseudomonadota</taxon>
        <taxon>Alphaproteobacteria</taxon>
        <taxon>Rhodobacterales</taxon>
        <taxon>Roseobacteraceae</taxon>
        <taxon>Roseovarius</taxon>
    </lineage>
</organism>
<name>A0A1X6ZUT3_9RHOB</name>
<feature type="transmembrane region" description="Helical" evidence="9">
    <location>
        <begin position="39"/>
        <end position="57"/>
    </location>
</feature>
<keyword evidence="5 9" id="KW-0812">Transmembrane</keyword>
<comment type="subunit">
    <text evidence="9">The complex comprises the extracytoplasmic solute receptor protein and the two transmembrane proteins.</text>
</comment>
<dbReference type="Proteomes" id="UP000193207">
    <property type="component" value="Unassembled WGS sequence"/>
</dbReference>
<feature type="transmembrane region" description="Helical" evidence="9">
    <location>
        <begin position="107"/>
        <end position="129"/>
    </location>
</feature>
<comment type="subcellular location">
    <subcellularLocation>
        <location evidence="1 9">Cell inner membrane</location>
        <topology evidence="1 9">Multi-pass membrane protein</topology>
    </subcellularLocation>
</comment>
<dbReference type="AlphaFoldDB" id="A0A1X6ZUT3"/>
<sequence>MHGSEHPLGTDPPGIGLIGPPGMTGFANLWRNAERLAMLWLYAFIVLVIVIEVIRRFVFDFSSIWGEEAARFAFIYLVWIGAAVGVRNRSHIRFTILADILPPRGATLLSMIGSLAIIGFAAFAFYWSLEPIATSLRFGSVSEGLRLPRAWFLVAVPIGFTLVLLRALGVLWADMRAFRANQPPPSGEKLFD</sequence>
<evidence type="ECO:0000256" key="7">
    <source>
        <dbReference type="ARBA" id="ARBA00023136"/>
    </source>
</evidence>
<dbReference type="GO" id="GO:0015740">
    <property type="term" value="P:C4-dicarboxylate transport"/>
    <property type="evidence" value="ECO:0007669"/>
    <property type="project" value="TreeGrafter"/>
</dbReference>
<dbReference type="InterPro" id="IPR007387">
    <property type="entry name" value="TRAP_DctQ"/>
</dbReference>
<evidence type="ECO:0000256" key="5">
    <source>
        <dbReference type="ARBA" id="ARBA00022692"/>
    </source>
</evidence>
<dbReference type="GO" id="GO:0005886">
    <property type="term" value="C:plasma membrane"/>
    <property type="evidence" value="ECO:0007669"/>
    <property type="project" value="UniProtKB-SubCell"/>
</dbReference>
<evidence type="ECO:0000256" key="4">
    <source>
        <dbReference type="ARBA" id="ARBA00022519"/>
    </source>
</evidence>
<reference evidence="11 12" key="1">
    <citation type="submission" date="2017-03" db="EMBL/GenBank/DDBJ databases">
        <authorList>
            <person name="Afonso C.L."/>
            <person name="Miller P.J."/>
            <person name="Scott M.A."/>
            <person name="Spackman E."/>
            <person name="Goraichik I."/>
            <person name="Dimitrov K.M."/>
            <person name="Suarez D.L."/>
            <person name="Swayne D.E."/>
        </authorList>
    </citation>
    <scope>NUCLEOTIDE SEQUENCE [LARGE SCALE GENOMIC DNA]</scope>
    <source>
        <strain evidence="11 12">CECT 8110</strain>
    </source>
</reference>
<dbReference type="PANTHER" id="PTHR35011">
    <property type="entry name" value="2,3-DIKETO-L-GULONATE TRAP TRANSPORTER SMALL PERMEASE PROTEIN YIAM"/>
    <property type="match status" value="1"/>
</dbReference>
<feature type="transmembrane region" description="Helical" evidence="9">
    <location>
        <begin position="69"/>
        <end position="86"/>
    </location>
</feature>
<accession>A0A1X6ZUT3</accession>
<evidence type="ECO:0000256" key="9">
    <source>
        <dbReference type="RuleBase" id="RU369079"/>
    </source>
</evidence>
<protein>
    <recommendedName>
        <fullName evidence="9">TRAP transporter small permease protein</fullName>
    </recommendedName>
</protein>
<keyword evidence="12" id="KW-1185">Reference proteome</keyword>
<dbReference type="InterPro" id="IPR055348">
    <property type="entry name" value="DctQ"/>
</dbReference>